<evidence type="ECO:0000313" key="10">
    <source>
        <dbReference type="EMBL" id="TYB45484.1"/>
    </source>
</evidence>
<dbReference type="PANTHER" id="PTHR43884">
    <property type="entry name" value="ACYL-COA DEHYDROGENASE"/>
    <property type="match status" value="1"/>
</dbReference>
<dbReference type="SUPFAM" id="SSF56645">
    <property type="entry name" value="Acyl-CoA dehydrogenase NM domain-like"/>
    <property type="match status" value="1"/>
</dbReference>
<dbReference type="SUPFAM" id="SSF47203">
    <property type="entry name" value="Acyl-CoA dehydrogenase C-terminal domain-like"/>
    <property type="match status" value="1"/>
</dbReference>
<evidence type="ECO:0000313" key="11">
    <source>
        <dbReference type="Proteomes" id="UP000323380"/>
    </source>
</evidence>
<feature type="domain" description="Acyl-CoA dehydrogenase/oxidase C-terminal" evidence="7">
    <location>
        <begin position="229"/>
        <end position="374"/>
    </location>
</feature>
<keyword evidence="11" id="KW-1185">Reference proteome</keyword>
<evidence type="ECO:0000256" key="3">
    <source>
        <dbReference type="ARBA" id="ARBA00022630"/>
    </source>
</evidence>
<proteinExistence type="inferred from homology"/>
<dbReference type="STRING" id="1220554.GCA_001552135_04569"/>
<evidence type="ECO:0000259" key="9">
    <source>
        <dbReference type="Pfam" id="PF02771"/>
    </source>
</evidence>
<dbReference type="Gene3D" id="1.10.540.10">
    <property type="entry name" value="Acyl-CoA dehydrogenase/oxidase, N-terminal domain"/>
    <property type="match status" value="1"/>
</dbReference>
<dbReference type="Gene3D" id="2.40.110.10">
    <property type="entry name" value="Butyryl-CoA Dehydrogenase, subunit A, domain 2"/>
    <property type="match status" value="1"/>
</dbReference>
<gene>
    <name evidence="10" type="ORF">FXF69_18800</name>
</gene>
<dbReference type="GO" id="GO:0003995">
    <property type="term" value="F:acyl-CoA dehydrogenase activity"/>
    <property type="evidence" value="ECO:0007669"/>
    <property type="project" value="InterPro"/>
</dbReference>
<dbReference type="InterPro" id="IPR009100">
    <property type="entry name" value="AcylCoA_DH/oxidase_NM_dom_sf"/>
</dbReference>
<evidence type="ECO:0000256" key="4">
    <source>
        <dbReference type="ARBA" id="ARBA00022827"/>
    </source>
</evidence>
<dbReference type="Proteomes" id="UP000323380">
    <property type="component" value="Unassembled WGS sequence"/>
</dbReference>
<dbReference type="GO" id="GO:0050660">
    <property type="term" value="F:flavin adenine dinucleotide binding"/>
    <property type="evidence" value="ECO:0007669"/>
    <property type="project" value="InterPro"/>
</dbReference>
<keyword evidence="4 6" id="KW-0274">FAD</keyword>
<dbReference type="AlphaFoldDB" id="A0A5D0NMY3"/>
<organism evidence="10 11">
    <name type="scientific">Actinomadura chibensis</name>
    <dbReference type="NCBI Taxonomy" id="392828"/>
    <lineage>
        <taxon>Bacteria</taxon>
        <taxon>Bacillati</taxon>
        <taxon>Actinomycetota</taxon>
        <taxon>Actinomycetes</taxon>
        <taxon>Streptosporangiales</taxon>
        <taxon>Thermomonosporaceae</taxon>
        <taxon>Actinomadura</taxon>
    </lineage>
</organism>
<dbReference type="PIRSF" id="PIRSF016578">
    <property type="entry name" value="HsaA"/>
    <property type="match status" value="1"/>
</dbReference>
<protein>
    <submittedName>
        <fullName evidence="10">Acyl-CoA dehydrogenase</fullName>
    </submittedName>
</protein>
<dbReference type="Pfam" id="PF02770">
    <property type="entry name" value="Acyl-CoA_dh_M"/>
    <property type="match status" value="1"/>
</dbReference>
<feature type="domain" description="Acyl-CoA oxidase/dehydrogenase middle" evidence="8">
    <location>
        <begin position="121"/>
        <end position="216"/>
    </location>
</feature>
<dbReference type="FunFam" id="1.10.540.10:FF:000002">
    <property type="entry name" value="Acyl-CoA dehydrogenase FadE19"/>
    <property type="match status" value="1"/>
</dbReference>
<evidence type="ECO:0000256" key="5">
    <source>
        <dbReference type="ARBA" id="ARBA00023002"/>
    </source>
</evidence>
<evidence type="ECO:0000256" key="2">
    <source>
        <dbReference type="ARBA" id="ARBA00009347"/>
    </source>
</evidence>
<comment type="similarity">
    <text evidence="2 6">Belongs to the acyl-CoA dehydrogenase family.</text>
</comment>
<reference evidence="10 11" key="1">
    <citation type="submission" date="2019-08" db="EMBL/GenBank/DDBJ databases">
        <title>Actinomadura sp. nov. CYP1-5 isolated from mountain soil.</title>
        <authorList>
            <person name="Songsumanus A."/>
            <person name="Kuncharoen N."/>
            <person name="Kudo T."/>
            <person name="Yuki M."/>
            <person name="Igarashi Y."/>
            <person name="Tanasupawat S."/>
        </authorList>
    </citation>
    <scope>NUCLEOTIDE SEQUENCE [LARGE SCALE GENOMIC DNA]</scope>
    <source>
        <strain evidence="10 11">JCM 14158</strain>
    </source>
</reference>
<dbReference type="PROSITE" id="PS00073">
    <property type="entry name" value="ACYL_COA_DH_2"/>
    <property type="match status" value="1"/>
</dbReference>
<accession>A0A5D0NMY3</accession>
<dbReference type="Gene3D" id="1.20.140.10">
    <property type="entry name" value="Butyryl-CoA Dehydrogenase, subunit A, domain 3"/>
    <property type="match status" value="1"/>
</dbReference>
<dbReference type="FunFam" id="2.40.110.10:FF:000002">
    <property type="entry name" value="Acyl-CoA dehydrogenase fadE12"/>
    <property type="match status" value="1"/>
</dbReference>
<evidence type="ECO:0000259" key="7">
    <source>
        <dbReference type="Pfam" id="PF00441"/>
    </source>
</evidence>
<dbReference type="InterPro" id="IPR046373">
    <property type="entry name" value="Acyl-CoA_Oxase/DH_mid-dom_sf"/>
</dbReference>
<dbReference type="InterPro" id="IPR013786">
    <property type="entry name" value="AcylCoA_DH/ox_N"/>
</dbReference>
<dbReference type="InterPro" id="IPR009075">
    <property type="entry name" value="AcylCo_DH/oxidase_C"/>
</dbReference>
<comment type="cofactor">
    <cofactor evidence="1 6">
        <name>FAD</name>
        <dbReference type="ChEBI" id="CHEBI:57692"/>
    </cofactor>
</comment>
<name>A0A5D0NMY3_9ACTN</name>
<comment type="caution">
    <text evidence="10">The sequence shown here is derived from an EMBL/GenBank/DDBJ whole genome shotgun (WGS) entry which is preliminary data.</text>
</comment>
<dbReference type="InterPro" id="IPR036250">
    <property type="entry name" value="AcylCo_DH-like_C"/>
</dbReference>
<sequence length="387" mass="41816">MLEPLDDQTRDLRDTLREFCRREVMPGAARRDAAAEYPAELFARLAGMGLMGITVPEELGGLGLDMRTQVLAMEEIAYADASLGSVFAGHYLGMETLRQFGSPDQRERYLPGLAAGTFRVAFALTEPDAGSDISRIRTRATAGPDGWTIIGGKTFISNARESDALTVFAMTDPDAGIRGITAFLVPTGADGVGFSAPIEKLGLRGEHAYEVTFDGVRVGADAVLGEPGGGGRIALEVLNSARIDVAALANGVAMRALDLAAGYAATRVQFGRPIRELQAIQMLLAEIDALVQSGRLHTYHAAALRDRDEDVRRAGSLAKYVASENCFQAVDKALQIHGGYGFVKESEIERLYRDCRIFRIYEGTSQIQLLTVAKLLARRHDRHGTAV</sequence>
<dbReference type="PANTHER" id="PTHR43884:SF12">
    <property type="entry name" value="ISOVALERYL-COA DEHYDROGENASE, MITOCHONDRIAL-RELATED"/>
    <property type="match status" value="1"/>
</dbReference>
<evidence type="ECO:0000256" key="1">
    <source>
        <dbReference type="ARBA" id="ARBA00001974"/>
    </source>
</evidence>
<feature type="domain" description="Acyl-CoA dehydrogenase/oxidase N-terminal" evidence="9">
    <location>
        <begin position="7"/>
        <end position="116"/>
    </location>
</feature>
<evidence type="ECO:0000259" key="8">
    <source>
        <dbReference type="Pfam" id="PF02770"/>
    </source>
</evidence>
<dbReference type="InterPro" id="IPR006091">
    <property type="entry name" value="Acyl-CoA_Oxase/DH_mid-dom"/>
</dbReference>
<dbReference type="InterPro" id="IPR006089">
    <property type="entry name" value="Acyl-CoA_DH_CS"/>
</dbReference>
<dbReference type="RefSeq" id="WP_067894717.1">
    <property type="nucleotide sequence ID" value="NZ_VSFG01000003.1"/>
</dbReference>
<dbReference type="Pfam" id="PF02771">
    <property type="entry name" value="Acyl-CoA_dh_N"/>
    <property type="match status" value="1"/>
</dbReference>
<dbReference type="EMBL" id="VSFG01000003">
    <property type="protein sequence ID" value="TYB45484.1"/>
    <property type="molecule type" value="Genomic_DNA"/>
</dbReference>
<keyword evidence="5 6" id="KW-0560">Oxidoreductase</keyword>
<evidence type="ECO:0000256" key="6">
    <source>
        <dbReference type="RuleBase" id="RU362125"/>
    </source>
</evidence>
<dbReference type="FunFam" id="1.20.140.10:FF:000004">
    <property type="entry name" value="Acyl-CoA dehydrogenase FadE25"/>
    <property type="match status" value="1"/>
</dbReference>
<dbReference type="InterPro" id="IPR037069">
    <property type="entry name" value="AcylCoA_DH/ox_N_sf"/>
</dbReference>
<dbReference type="Pfam" id="PF00441">
    <property type="entry name" value="Acyl-CoA_dh_1"/>
    <property type="match status" value="1"/>
</dbReference>
<keyword evidence="3 6" id="KW-0285">Flavoprotein</keyword>